<feature type="transmembrane region" description="Helical" evidence="9">
    <location>
        <begin position="289"/>
        <end position="312"/>
    </location>
</feature>
<dbReference type="CDD" id="cd06582">
    <property type="entry name" value="TM_PBP1_LivH_like"/>
    <property type="match status" value="1"/>
</dbReference>
<keyword evidence="4 9" id="KW-0812">Transmembrane</keyword>
<evidence type="ECO:0000313" key="10">
    <source>
        <dbReference type="EMBL" id="QLH06606.1"/>
    </source>
</evidence>
<evidence type="ECO:0000256" key="4">
    <source>
        <dbReference type="ARBA" id="ARBA00022692"/>
    </source>
</evidence>
<accession>A0A7D5M404</accession>
<dbReference type="KEGG" id="nue:C5F50_05625"/>
<keyword evidence="5" id="KW-0029">Amino-acid transport</keyword>
<dbReference type="Pfam" id="PF02653">
    <property type="entry name" value="BPD_transp_2"/>
    <property type="match status" value="1"/>
</dbReference>
<evidence type="ECO:0000256" key="5">
    <source>
        <dbReference type="ARBA" id="ARBA00022970"/>
    </source>
</evidence>
<evidence type="ECO:0000256" key="9">
    <source>
        <dbReference type="SAM" id="Phobius"/>
    </source>
</evidence>
<evidence type="ECO:0000256" key="6">
    <source>
        <dbReference type="ARBA" id="ARBA00022989"/>
    </source>
</evidence>
<comment type="similarity">
    <text evidence="8">Belongs to the binding-protein-dependent transport system permease family. LivHM subfamily.</text>
</comment>
<keyword evidence="2" id="KW-0813">Transport</keyword>
<evidence type="ECO:0000256" key="1">
    <source>
        <dbReference type="ARBA" id="ARBA00004651"/>
    </source>
</evidence>
<dbReference type="PANTHER" id="PTHR11795:SF449">
    <property type="entry name" value="BRANCHED-CHAIN AMINO ACID TRANSPORT PERMEASE PROTEIN LIVH-RELATED"/>
    <property type="match status" value="1"/>
</dbReference>
<dbReference type="InterPro" id="IPR001851">
    <property type="entry name" value="ABC_transp_permease"/>
</dbReference>
<feature type="transmembrane region" description="Helical" evidence="9">
    <location>
        <begin position="252"/>
        <end position="277"/>
    </location>
</feature>
<dbReference type="PANTHER" id="PTHR11795">
    <property type="entry name" value="BRANCHED-CHAIN AMINO ACID TRANSPORT SYSTEM PERMEASE PROTEIN LIVH"/>
    <property type="match status" value="1"/>
</dbReference>
<keyword evidence="7 9" id="KW-0472">Membrane</keyword>
<evidence type="ECO:0000256" key="7">
    <source>
        <dbReference type="ARBA" id="ARBA00023136"/>
    </source>
</evidence>
<organism evidence="10 11">
    <name type="scientific">Nitrosopumilus ureiphilus</name>
    <dbReference type="NCBI Taxonomy" id="1470067"/>
    <lineage>
        <taxon>Archaea</taxon>
        <taxon>Nitrososphaerota</taxon>
        <taxon>Nitrososphaeria</taxon>
        <taxon>Nitrosopumilales</taxon>
        <taxon>Nitrosopumilaceae</taxon>
        <taxon>Nitrosopumilus</taxon>
    </lineage>
</organism>
<feature type="transmembrane region" description="Helical" evidence="9">
    <location>
        <begin position="117"/>
        <end position="142"/>
    </location>
</feature>
<evidence type="ECO:0000256" key="3">
    <source>
        <dbReference type="ARBA" id="ARBA00022475"/>
    </source>
</evidence>
<feature type="transmembrane region" description="Helical" evidence="9">
    <location>
        <begin position="162"/>
        <end position="186"/>
    </location>
</feature>
<feature type="transmembrane region" description="Helical" evidence="9">
    <location>
        <begin position="214"/>
        <end position="240"/>
    </location>
</feature>
<name>A0A7D5M404_9ARCH</name>
<feature type="transmembrane region" description="Helical" evidence="9">
    <location>
        <begin position="59"/>
        <end position="79"/>
    </location>
</feature>
<comment type="subcellular location">
    <subcellularLocation>
        <location evidence="1">Cell membrane</location>
        <topology evidence="1">Multi-pass membrane protein</topology>
    </subcellularLocation>
</comment>
<evidence type="ECO:0000256" key="8">
    <source>
        <dbReference type="ARBA" id="ARBA00037998"/>
    </source>
</evidence>
<feature type="transmembrane region" description="Helical" evidence="9">
    <location>
        <begin position="85"/>
        <end position="105"/>
    </location>
</feature>
<feature type="transmembrane region" description="Helical" evidence="9">
    <location>
        <begin position="33"/>
        <end position="52"/>
    </location>
</feature>
<dbReference type="AlphaFoldDB" id="A0A7D5M404"/>
<proteinExistence type="inferred from homology"/>
<dbReference type="GO" id="GO:0006865">
    <property type="term" value="P:amino acid transport"/>
    <property type="evidence" value="ECO:0007669"/>
    <property type="project" value="UniProtKB-KW"/>
</dbReference>
<sequence length="331" mass="35869">MIKLSSKQQRYKEIKGFRCHSDGLTIDPIFSDAIIFSSLLTLLGIGLTLTYITTRVPNFAHASFATIGVYIALIVTHVWGLVPYIAIPISFAISGIVAVLLYTFILKPLIRKGSSQAIQMIATLAFDLVMIALLNITADYIVKTYQITSREFSLRSYDIEFMGLPLIVIVAPITIAILAITLHIMLRKTKFGIAMRAATENSDLAETVGINVKLIYGVSWLLGGGFAGIAGALMSLWFQGDPNLGPQLIPSVFAASISGGFLSIYGAIAGGILVGLTEVLGTRFLAGEFGAWLIAYRPLIPLIFIVVTLFLAPKGLAGINWSKLRRHGFRS</sequence>
<keyword evidence="11" id="KW-1185">Reference proteome</keyword>
<dbReference type="InterPro" id="IPR052157">
    <property type="entry name" value="BCAA_transport_permease"/>
</dbReference>
<keyword evidence="6 9" id="KW-1133">Transmembrane helix</keyword>
<keyword evidence="3" id="KW-1003">Cell membrane</keyword>
<protein>
    <submittedName>
        <fullName evidence="10">Branched-chain amino acid ABC transporter permease</fullName>
    </submittedName>
</protein>
<dbReference type="GO" id="GO:0022857">
    <property type="term" value="F:transmembrane transporter activity"/>
    <property type="evidence" value="ECO:0007669"/>
    <property type="project" value="InterPro"/>
</dbReference>
<evidence type="ECO:0000256" key="2">
    <source>
        <dbReference type="ARBA" id="ARBA00022448"/>
    </source>
</evidence>
<dbReference type="GO" id="GO:0005886">
    <property type="term" value="C:plasma membrane"/>
    <property type="evidence" value="ECO:0007669"/>
    <property type="project" value="UniProtKB-SubCell"/>
</dbReference>
<dbReference type="EMBL" id="CP026995">
    <property type="protein sequence ID" value="QLH06606.1"/>
    <property type="molecule type" value="Genomic_DNA"/>
</dbReference>
<evidence type="ECO:0000313" key="11">
    <source>
        <dbReference type="Proteomes" id="UP000509478"/>
    </source>
</evidence>
<dbReference type="Proteomes" id="UP000509478">
    <property type="component" value="Chromosome"/>
</dbReference>
<reference evidence="10 11" key="1">
    <citation type="submission" date="2018-02" db="EMBL/GenBank/DDBJ databases">
        <title>Complete genome of Nitrosopumilus ureaphilus PS0.</title>
        <authorList>
            <person name="Qin W."/>
            <person name="Zheng Y."/>
            <person name="Stahl D.A."/>
        </authorList>
    </citation>
    <scope>NUCLEOTIDE SEQUENCE [LARGE SCALE GENOMIC DNA]</scope>
    <source>
        <strain evidence="10 11">PS0</strain>
    </source>
</reference>
<gene>
    <name evidence="10" type="ORF">C5F50_05625</name>
</gene>